<dbReference type="AlphaFoldDB" id="A0A0S4M3B9"/>
<accession>A0A0S4M3B9</accession>
<dbReference type="EMBL" id="LN906597">
    <property type="protein sequence ID" value="CUT18265.1"/>
    <property type="molecule type" value="Genomic_DNA"/>
</dbReference>
<evidence type="ECO:0000313" key="2">
    <source>
        <dbReference type="Proteomes" id="UP000198651"/>
    </source>
</evidence>
<proteinExistence type="predicted"/>
<protein>
    <submittedName>
        <fullName evidence="1">Uncharacterized protein</fullName>
    </submittedName>
</protein>
<dbReference type="Proteomes" id="UP000198651">
    <property type="component" value="Chromosome I"/>
</dbReference>
<reference evidence="2" key="1">
    <citation type="submission" date="2015-11" db="EMBL/GenBank/DDBJ databases">
        <authorList>
            <person name="Seth-Smith H.M.B."/>
        </authorList>
    </citation>
    <scope>NUCLEOTIDE SEQUENCE [LARGE SCALE GENOMIC DNA]</scope>
    <source>
        <strain evidence="2">2013Ark11</strain>
    </source>
</reference>
<name>A0A0S4M3B9_9BURK</name>
<dbReference type="RefSeq" id="WP_092343636.1">
    <property type="nucleotide sequence ID" value="NZ_LN906597.1"/>
</dbReference>
<sequence length="1228" mass="141950">MYPCHSRDGYTVSNTDGNKNINDMSSMDTNRVLCSNNQDISSFVDTLQKDTSLYDFLNFPAHNYLNPDDIYKEEKLLFPDVFKLNKICESNLETAIINYDNTKLSTSCSTKRPLIENETHTALPEPKRINFEQNIGSCSIGNYSYYDKSFDYEKQLPTVVESSSTALMTKDTDNPQSTYAKEGNHPSSIKITNELSQNKQYVDTKTPRENSIKKELYLETCRMSNFCYEEITMSIYIHAINKINIDSSGLFKNIVLKELDGIIKSRGFSKSSINLSVTYSNIRNYIMDRVCPFLNDPTTSDILITPGMSISNLRSSCLLNHLFFEKLHENCIKIAKNIFLISDNSLSYLFQKYINFNLSSCLNSAVNDGNIIYTQQNKFTSALKYLIAEIIYNLPNSIIFEIKKFDDDEIVKCLFFKMHDVFISRSFMRKLGSLSESYKSNLPNSRLSANSRLFNNFLEEVENLIITSCILFRKETFLPSKTMIRRLSEYLLSDIRNEHDGFGKNTKLATENASVDVANAFSSTTVDIKIEDYNCEPIATTSDINGTKQLKRCTVLKKLYLVPYHHHNLHSAEFTSSIYEYAIHTIDIDSDEFFSRTIAEKLYDHINRRGLDKLSMSIELTYSNVRRYILGKVSPHINNIITNADVIITPHMSISDIKHKCMSNIIFFEKLSEKCEKIVEEINIIPDLYFSNIIQSCINFGHHERLNINHKKNKFCSEVKLLIMKTIFSLQDKIVNEINKFNQDKMVRNLFSSIHGIFISKSLIRNLNLFFNSNKLPTNSFKDNINLLNDLLASLINMVKTSPIFHEGKLFFPNKHTSEKLSKYLLADMYAIPAKFHKKLKVSRKNISNPRTLISSVDLDGTHINNMIYTSKIIRSKLLSTEESISYHKINSKWNPTFIASLNIYKLAISMIDIDEGEFKNSFIDKNKHISSVKNHFNKKGKIDVDLSETYNRVKIYITDLFCNFLNEVEEETKPKIVIYDGMTLDEFEYSYISNDNFFDKFRKFCSKMVEHIKKCTDSTLINLVQNVVYLKTEKEMPRRILIRRSGKVKFHKDVAKILIRNISTAPGVITNLIKLLPRNKIIGEYMSPFHEIYIDNTWLLKAKSLFEFTQKKVSDDPLLSWLIDKMSLDMADRVSRKNNDAKQSRQQSKLADSHIACRVRKLVREELNAFNDKLDDPIMIMNHNKIETADQKIRSKILDNLESDLISAAIKLCRDLRLKTYESRVVT</sequence>
<keyword evidence="2" id="KW-1185">Reference proteome</keyword>
<organism evidence="1 2">
    <name type="scientific">Candidatus Ichthyocystis hellenicum</name>
    <dbReference type="NCBI Taxonomy" id="1561003"/>
    <lineage>
        <taxon>Bacteria</taxon>
        <taxon>Pseudomonadati</taxon>
        <taxon>Pseudomonadota</taxon>
        <taxon>Betaproteobacteria</taxon>
        <taxon>Burkholderiales</taxon>
        <taxon>Candidatus Ichthyocystis</taxon>
    </lineage>
</organism>
<evidence type="ECO:0000313" key="1">
    <source>
        <dbReference type="EMBL" id="CUT18265.1"/>
    </source>
</evidence>
<gene>
    <name evidence="1" type="ORF">Ark11_1467</name>
</gene>